<feature type="region of interest" description="Disordered" evidence="1">
    <location>
        <begin position="278"/>
        <end position="328"/>
    </location>
</feature>
<evidence type="ECO:0000256" key="1">
    <source>
        <dbReference type="SAM" id="MobiDB-lite"/>
    </source>
</evidence>
<reference evidence="3 4" key="1">
    <citation type="submission" date="2023-03" db="EMBL/GenBank/DDBJ databases">
        <title>Draft genome sequence of Streptomyces sp. K1PA1 isolated from peat swamp forest in Thailand.</title>
        <authorList>
            <person name="Klaysubun C."/>
            <person name="Duangmal K."/>
        </authorList>
    </citation>
    <scope>NUCLEOTIDE SEQUENCE [LARGE SCALE GENOMIC DNA]</scope>
    <source>
        <strain evidence="3 4">K1PA1</strain>
    </source>
</reference>
<dbReference type="RefSeq" id="WP_276108519.1">
    <property type="nucleotide sequence ID" value="NZ_JARJBB010000004.1"/>
</dbReference>
<dbReference type="SMART" id="SM00458">
    <property type="entry name" value="RICIN"/>
    <property type="match status" value="1"/>
</dbReference>
<feature type="compositionally biased region" description="Gly residues" evidence="1">
    <location>
        <begin position="358"/>
        <end position="372"/>
    </location>
</feature>
<dbReference type="Pfam" id="PF00652">
    <property type="entry name" value="Ricin_B_lectin"/>
    <property type="match status" value="1"/>
</dbReference>
<evidence type="ECO:0000313" key="3">
    <source>
        <dbReference type="EMBL" id="MDF3298964.1"/>
    </source>
</evidence>
<feature type="region of interest" description="Disordered" evidence="1">
    <location>
        <begin position="358"/>
        <end position="400"/>
    </location>
</feature>
<feature type="compositionally biased region" description="Low complexity" evidence="1">
    <location>
        <begin position="543"/>
        <end position="557"/>
    </location>
</feature>
<dbReference type="SUPFAM" id="SSF50370">
    <property type="entry name" value="Ricin B-like lectins"/>
    <property type="match status" value="1"/>
</dbReference>
<dbReference type="PROSITE" id="PS50231">
    <property type="entry name" value="RICIN_B_LECTIN"/>
    <property type="match status" value="1"/>
</dbReference>
<dbReference type="EMBL" id="JARJBB010000004">
    <property type="protein sequence ID" value="MDF3298964.1"/>
    <property type="molecule type" value="Genomic_DNA"/>
</dbReference>
<evidence type="ECO:0000313" key="4">
    <source>
        <dbReference type="Proteomes" id="UP001221150"/>
    </source>
</evidence>
<accession>A0ABT6A2U5</accession>
<dbReference type="Gene3D" id="2.80.10.50">
    <property type="match status" value="1"/>
</dbReference>
<sequence>MPTPHPPLPAHPPPGGFREETDEALAVRLRSSTDDESAHCVALLTARHWQPAHDYAAICLASSSQAAAMATSAAFHRVLDHLTLGEPGIALRPRLLLTVRDTVRQWACDDHICAILPELRKPAGGRGMRRAVALTPEHRRLAQRSFEGLPGLARCLLWHTEVEAEPLAVPAGLLGLDVDTARLTLDQARETFREGCVRAHRDLAPTDECRFNNRLLDVPIRRGGALLPDVRRHLAECRYCRDAADQLRDVESALDVLLAEAVLGWGARRYLDSRPGRTQRGACARVGSRQGGGRAGGRHRLLSRVPSRARLLSPVPAPARPQTGGPASSWALRTGAGLVSAGLLATVLGVSLWSHGGDGGAAPGATAGGRGTSPGTDSRAPSAGSPAPGTAGVPHPGGPARLREAGAGLCLAVRGEPKAGAAAELASCSAAWDQQWSLEDDGLLRSAADPGLCLDSRADAGVVVLGTCADAGTARGSDVRYDLTVRGELLPRRDEGFALTSTTRAAGADIVVKVRDGSDDQRWQIPPGPPSPGALLGEGPGRGAAASRPAGEPDAGA</sequence>
<feature type="domain" description="Ricin B lectin" evidence="2">
    <location>
        <begin position="398"/>
        <end position="526"/>
    </location>
</feature>
<dbReference type="InterPro" id="IPR000772">
    <property type="entry name" value="Ricin_B_lectin"/>
</dbReference>
<keyword evidence="4" id="KW-1185">Reference proteome</keyword>
<evidence type="ECO:0000259" key="2">
    <source>
        <dbReference type="SMART" id="SM00458"/>
    </source>
</evidence>
<feature type="compositionally biased region" description="Low complexity" evidence="1">
    <location>
        <begin position="373"/>
        <end position="392"/>
    </location>
</feature>
<protein>
    <submittedName>
        <fullName evidence="3">RICIN domain-containing protein</fullName>
    </submittedName>
</protein>
<organism evidence="3 4">
    <name type="scientific">Streptomyces tropicalis</name>
    <dbReference type="NCBI Taxonomy" id="3034234"/>
    <lineage>
        <taxon>Bacteria</taxon>
        <taxon>Bacillati</taxon>
        <taxon>Actinomycetota</taxon>
        <taxon>Actinomycetes</taxon>
        <taxon>Kitasatosporales</taxon>
        <taxon>Streptomycetaceae</taxon>
        <taxon>Streptomyces</taxon>
    </lineage>
</organism>
<proteinExistence type="predicted"/>
<dbReference type="Proteomes" id="UP001221150">
    <property type="component" value="Unassembled WGS sequence"/>
</dbReference>
<gene>
    <name evidence="3" type="ORF">P3H78_10020</name>
</gene>
<comment type="caution">
    <text evidence="3">The sequence shown here is derived from an EMBL/GenBank/DDBJ whole genome shotgun (WGS) entry which is preliminary data.</text>
</comment>
<name>A0ABT6A2U5_9ACTN</name>
<feature type="region of interest" description="Disordered" evidence="1">
    <location>
        <begin position="516"/>
        <end position="557"/>
    </location>
</feature>
<dbReference type="InterPro" id="IPR035992">
    <property type="entry name" value="Ricin_B-like_lectins"/>
</dbReference>